<reference evidence="2 3" key="2">
    <citation type="submission" date="2018-11" db="EMBL/GenBank/DDBJ databases">
        <authorList>
            <consortium name="Pathogen Informatics"/>
        </authorList>
    </citation>
    <scope>NUCLEOTIDE SEQUENCE [LARGE SCALE GENOMIC DNA]</scope>
</reference>
<gene>
    <name evidence="2" type="ORF">NBR_LOCUS18069</name>
</gene>
<evidence type="ECO:0000313" key="3">
    <source>
        <dbReference type="Proteomes" id="UP000271162"/>
    </source>
</evidence>
<proteinExistence type="predicted"/>
<dbReference type="Proteomes" id="UP000271162">
    <property type="component" value="Unassembled WGS sequence"/>
</dbReference>
<feature type="compositionally biased region" description="Basic and acidic residues" evidence="1">
    <location>
        <begin position="32"/>
        <end position="42"/>
    </location>
</feature>
<dbReference type="AlphaFoldDB" id="A0A0N4YLR7"/>
<evidence type="ECO:0000313" key="2">
    <source>
        <dbReference type="EMBL" id="VDL81790.1"/>
    </source>
</evidence>
<dbReference type="WBParaSite" id="NBR_0001806801-mRNA-1">
    <property type="protein sequence ID" value="NBR_0001806801-mRNA-1"/>
    <property type="gene ID" value="NBR_0001806801"/>
</dbReference>
<evidence type="ECO:0000256" key="1">
    <source>
        <dbReference type="SAM" id="MobiDB-lite"/>
    </source>
</evidence>
<feature type="region of interest" description="Disordered" evidence="1">
    <location>
        <begin position="1"/>
        <end position="42"/>
    </location>
</feature>
<sequence length="172" mass="19628">MASEIGETLSVQVKYQSDTEDEMVDEPGDDPGSEKKGLKEEAALLRSNGGEEWFPPPFWEESFLEESYWPNCRALEELKALYVGMAFTGRYGGSFSEDNPPISRKESAPTKNARDSLVRELHDIEERIRTINRQLEIELAVNTDDSYVLKLVAKYLSNWRTFNIEVAEQTRG</sequence>
<organism evidence="4">
    <name type="scientific">Nippostrongylus brasiliensis</name>
    <name type="common">Rat hookworm</name>
    <dbReference type="NCBI Taxonomy" id="27835"/>
    <lineage>
        <taxon>Eukaryota</taxon>
        <taxon>Metazoa</taxon>
        <taxon>Ecdysozoa</taxon>
        <taxon>Nematoda</taxon>
        <taxon>Chromadorea</taxon>
        <taxon>Rhabditida</taxon>
        <taxon>Rhabditina</taxon>
        <taxon>Rhabditomorpha</taxon>
        <taxon>Strongyloidea</taxon>
        <taxon>Heligmosomidae</taxon>
        <taxon>Nippostrongylus</taxon>
    </lineage>
</organism>
<protein>
    <submittedName>
        <fullName evidence="2 4">Uncharacterized protein</fullName>
    </submittedName>
</protein>
<evidence type="ECO:0000313" key="4">
    <source>
        <dbReference type="WBParaSite" id="NBR_0001806801-mRNA-1"/>
    </source>
</evidence>
<accession>A0A0N4YLR7</accession>
<keyword evidence="3" id="KW-1185">Reference proteome</keyword>
<dbReference type="EMBL" id="UYSL01023159">
    <property type="protein sequence ID" value="VDL81790.1"/>
    <property type="molecule type" value="Genomic_DNA"/>
</dbReference>
<reference evidence="4" key="1">
    <citation type="submission" date="2017-02" db="UniProtKB">
        <authorList>
            <consortium name="WormBaseParasite"/>
        </authorList>
    </citation>
    <scope>IDENTIFICATION</scope>
</reference>
<name>A0A0N4YLR7_NIPBR</name>
<feature type="compositionally biased region" description="Acidic residues" evidence="1">
    <location>
        <begin position="18"/>
        <end position="31"/>
    </location>
</feature>